<dbReference type="Pfam" id="PF00069">
    <property type="entry name" value="Pkinase"/>
    <property type="match status" value="1"/>
</dbReference>
<proteinExistence type="predicted"/>
<protein>
    <recommendedName>
        <fullName evidence="1">non-specific serine/threonine protein kinase</fullName>
        <ecNumber evidence="1">2.7.11.1</ecNumber>
    </recommendedName>
</protein>
<evidence type="ECO:0000256" key="2">
    <source>
        <dbReference type="ARBA" id="ARBA00022527"/>
    </source>
</evidence>
<dbReference type="SUPFAM" id="SSF56112">
    <property type="entry name" value="Protein kinase-like (PK-like)"/>
    <property type="match status" value="1"/>
</dbReference>
<dbReference type="Gene3D" id="1.10.510.10">
    <property type="entry name" value="Transferase(Phosphotransferase) domain 1"/>
    <property type="match status" value="1"/>
</dbReference>
<dbReference type="PANTHER" id="PTHR45621">
    <property type="entry name" value="OS01G0588500 PROTEIN-RELATED"/>
    <property type="match status" value="1"/>
</dbReference>
<dbReference type="InterPro" id="IPR011009">
    <property type="entry name" value="Kinase-like_dom_sf"/>
</dbReference>
<dbReference type="GO" id="GO:0005524">
    <property type="term" value="F:ATP binding"/>
    <property type="evidence" value="ECO:0007669"/>
    <property type="project" value="UniProtKB-KW"/>
</dbReference>
<name>A0AAN8UZ78_9MAGN</name>
<feature type="domain" description="Protein kinase" evidence="11">
    <location>
        <begin position="1"/>
        <end position="283"/>
    </location>
</feature>
<feature type="signal peptide" evidence="10">
    <location>
        <begin position="1"/>
        <end position="16"/>
    </location>
</feature>
<gene>
    <name evidence="12" type="ORF">RJ641_016315</name>
</gene>
<comment type="catalytic activity">
    <reaction evidence="8">
        <text>L-seryl-[protein] + ATP = O-phospho-L-seryl-[protein] + ADP + H(+)</text>
        <dbReference type="Rhea" id="RHEA:17989"/>
        <dbReference type="Rhea" id="RHEA-COMP:9863"/>
        <dbReference type="Rhea" id="RHEA-COMP:11604"/>
        <dbReference type="ChEBI" id="CHEBI:15378"/>
        <dbReference type="ChEBI" id="CHEBI:29999"/>
        <dbReference type="ChEBI" id="CHEBI:30616"/>
        <dbReference type="ChEBI" id="CHEBI:83421"/>
        <dbReference type="ChEBI" id="CHEBI:456216"/>
        <dbReference type="EC" id="2.7.11.1"/>
    </reaction>
</comment>
<sequence length="309" mass="34860">KFSFLVLWSIPTLSNSLVYCAVDGERGIQRLLVYEFMQNRSLKDHLFSRASPVLTWVTRQNIILGSAQGLAYLHEELEVQVIYRDFKSSNVLLDDDFKPKLSDFGLCREGPTAGRTHVSTAKLPDWVKQFPADGRKFTMMIDPRLGNDYSVNAARNIAKLADKCLLKNAKDLPKMSEMVENLKQIIQVTDEGSPSERSYESSESEQVDDRQDQTKASESAKRRMDHLARLSEQVEAAGGRRFMIRRRAKNPLIKELYTKLFGTSPFSNISSKTLKASSIRPALDSPSMKAEKAKASGDNPLLRISCHKI</sequence>
<evidence type="ECO:0000256" key="7">
    <source>
        <dbReference type="ARBA" id="ARBA00047899"/>
    </source>
</evidence>
<dbReference type="InterPro" id="IPR050823">
    <property type="entry name" value="Plant_Ser_Thr_Prot_Kinase"/>
</dbReference>
<keyword evidence="2" id="KW-0723">Serine/threonine-protein kinase</keyword>
<feature type="region of interest" description="Disordered" evidence="9">
    <location>
        <begin position="189"/>
        <end position="222"/>
    </location>
</feature>
<evidence type="ECO:0000256" key="5">
    <source>
        <dbReference type="ARBA" id="ARBA00022777"/>
    </source>
</evidence>
<evidence type="ECO:0000256" key="1">
    <source>
        <dbReference type="ARBA" id="ARBA00012513"/>
    </source>
</evidence>
<comment type="catalytic activity">
    <reaction evidence="7">
        <text>L-threonyl-[protein] + ATP = O-phospho-L-threonyl-[protein] + ADP + H(+)</text>
        <dbReference type="Rhea" id="RHEA:46608"/>
        <dbReference type="Rhea" id="RHEA-COMP:11060"/>
        <dbReference type="Rhea" id="RHEA-COMP:11605"/>
        <dbReference type="ChEBI" id="CHEBI:15378"/>
        <dbReference type="ChEBI" id="CHEBI:30013"/>
        <dbReference type="ChEBI" id="CHEBI:30616"/>
        <dbReference type="ChEBI" id="CHEBI:61977"/>
        <dbReference type="ChEBI" id="CHEBI:456216"/>
        <dbReference type="EC" id="2.7.11.1"/>
    </reaction>
</comment>
<keyword evidence="10" id="KW-0732">Signal</keyword>
<keyword evidence="6" id="KW-0067">ATP-binding</keyword>
<dbReference type="Proteomes" id="UP001370490">
    <property type="component" value="Unassembled WGS sequence"/>
</dbReference>
<dbReference type="InterPro" id="IPR000719">
    <property type="entry name" value="Prot_kinase_dom"/>
</dbReference>
<evidence type="ECO:0000256" key="6">
    <source>
        <dbReference type="ARBA" id="ARBA00022840"/>
    </source>
</evidence>
<feature type="non-terminal residue" evidence="12">
    <location>
        <position position="1"/>
    </location>
</feature>
<dbReference type="InterPro" id="IPR008271">
    <property type="entry name" value="Ser/Thr_kinase_AS"/>
</dbReference>
<evidence type="ECO:0000256" key="8">
    <source>
        <dbReference type="ARBA" id="ARBA00048679"/>
    </source>
</evidence>
<dbReference type="GO" id="GO:0004674">
    <property type="term" value="F:protein serine/threonine kinase activity"/>
    <property type="evidence" value="ECO:0007669"/>
    <property type="project" value="UniProtKB-KW"/>
</dbReference>
<accession>A0AAN8UZ78</accession>
<evidence type="ECO:0000313" key="13">
    <source>
        <dbReference type="Proteomes" id="UP001370490"/>
    </source>
</evidence>
<evidence type="ECO:0000256" key="9">
    <source>
        <dbReference type="SAM" id="MobiDB-lite"/>
    </source>
</evidence>
<feature type="chain" id="PRO_5043040496" description="non-specific serine/threonine protein kinase" evidence="10">
    <location>
        <begin position="17"/>
        <end position="309"/>
    </location>
</feature>
<evidence type="ECO:0000256" key="10">
    <source>
        <dbReference type="SAM" id="SignalP"/>
    </source>
</evidence>
<reference evidence="12 13" key="1">
    <citation type="submission" date="2023-12" db="EMBL/GenBank/DDBJ databases">
        <title>A high-quality genome assembly for Dillenia turbinata (Dilleniales).</title>
        <authorList>
            <person name="Chanderbali A."/>
        </authorList>
    </citation>
    <scope>NUCLEOTIDE SEQUENCE [LARGE SCALE GENOMIC DNA]</scope>
    <source>
        <strain evidence="12">LSX21</strain>
        <tissue evidence="12">Leaf</tissue>
    </source>
</reference>
<dbReference type="AlphaFoldDB" id="A0AAN8UZ78"/>
<keyword evidence="5 12" id="KW-0418">Kinase</keyword>
<evidence type="ECO:0000256" key="4">
    <source>
        <dbReference type="ARBA" id="ARBA00022741"/>
    </source>
</evidence>
<evidence type="ECO:0000313" key="12">
    <source>
        <dbReference type="EMBL" id="KAK6920411.1"/>
    </source>
</evidence>
<feature type="compositionally biased region" description="Basic and acidic residues" evidence="9">
    <location>
        <begin position="207"/>
        <end position="222"/>
    </location>
</feature>
<dbReference type="EMBL" id="JBAMMX010000021">
    <property type="protein sequence ID" value="KAK6920411.1"/>
    <property type="molecule type" value="Genomic_DNA"/>
</dbReference>
<dbReference type="FunFam" id="1.10.510.10:FF:001023">
    <property type="entry name" value="Os07g0541700 protein"/>
    <property type="match status" value="1"/>
</dbReference>
<comment type="caution">
    <text evidence="12">The sequence shown here is derived from an EMBL/GenBank/DDBJ whole genome shotgun (WGS) entry which is preliminary data.</text>
</comment>
<keyword evidence="3" id="KW-0808">Transferase</keyword>
<dbReference type="EC" id="2.7.11.1" evidence="1"/>
<keyword evidence="4" id="KW-0547">Nucleotide-binding</keyword>
<evidence type="ECO:0000259" key="11">
    <source>
        <dbReference type="PROSITE" id="PS50011"/>
    </source>
</evidence>
<keyword evidence="13" id="KW-1185">Reference proteome</keyword>
<evidence type="ECO:0000256" key="3">
    <source>
        <dbReference type="ARBA" id="ARBA00022679"/>
    </source>
</evidence>
<organism evidence="12 13">
    <name type="scientific">Dillenia turbinata</name>
    <dbReference type="NCBI Taxonomy" id="194707"/>
    <lineage>
        <taxon>Eukaryota</taxon>
        <taxon>Viridiplantae</taxon>
        <taxon>Streptophyta</taxon>
        <taxon>Embryophyta</taxon>
        <taxon>Tracheophyta</taxon>
        <taxon>Spermatophyta</taxon>
        <taxon>Magnoliopsida</taxon>
        <taxon>eudicotyledons</taxon>
        <taxon>Gunneridae</taxon>
        <taxon>Pentapetalae</taxon>
        <taxon>Dilleniales</taxon>
        <taxon>Dilleniaceae</taxon>
        <taxon>Dillenia</taxon>
    </lineage>
</organism>
<dbReference type="PROSITE" id="PS00108">
    <property type="entry name" value="PROTEIN_KINASE_ST"/>
    <property type="match status" value="1"/>
</dbReference>
<dbReference type="PROSITE" id="PS50011">
    <property type="entry name" value="PROTEIN_KINASE_DOM"/>
    <property type="match status" value="1"/>
</dbReference>